<feature type="compositionally biased region" description="Basic and acidic residues" evidence="5">
    <location>
        <begin position="282"/>
        <end position="300"/>
    </location>
</feature>
<evidence type="ECO:0000256" key="3">
    <source>
        <dbReference type="ARBA" id="ARBA00022801"/>
    </source>
</evidence>
<feature type="compositionally biased region" description="Polar residues" evidence="5">
    <location>
        <begin position="552"/>
        <end position="575"/>
    </location>
</feature>
<dbReference type="InterPro" id="IPR003653">
    <property type="entry name" value="Peptidase_C48_C"/>
</dbReference>
<feature type="region of interest" description="Disordered" evidence="5">
    <location>
        <begin position="552"/>
        <end position="624"/>
    </location>
</feature>
<proteinExistence type="inferred from homology"/>
<reference evidence="7" key="1">
    <citation type="journal article" date="2014" name="Genome Biol. Evol.">
        <title>Gene Loss Rather Than Gene Gain Is Associated with a Host Jump from Monocots to Dicots in the Smut Fungus Melanopsichium pennsylvanicum.</title>
        <authorList>
            <person name="Sharma R."/>
            <person name="Mishra B."/>
            <person name="Runge F."/>
            <person name="Thines M."/>
        </authorList>
    </citation>
    <scope>NUCLEOTIDE SEQUENCE</scope>
    <source>
        <strain evidence="7">4</strain>
    </source>
</reference>
<dbReference type="PANTHER" id="PTHR12606">
    <property type="entry name" value="SENTRIN/SUMO-SPECIFIC PROTEASE"/>
    <property type="match status" value="1"/>
</dbReference>
<evidence type="ECO:0000313" key="7">
    <source>
        <dbReference type="EMBL" id="CDI51303.1"/>
    </source>
</evidence>
<protein>
    <submittedName>
        <fullName evidence="7">Related to Sentrin-specific protease 1</fullName>
    </submittedName>
</protein>
<keyword evidence="3" id="KW-0378">Hydrolase</keyword>
<sequence length="1079" mass="118447">MPDKRRRQPLESTQHPTNAAASSSASLVSSNASASSASAFKPASPFKRLINYIKGPFTPSPRKRQRLDARIQNDTRLMLNFTATPQSSTSSLSAALPMEEISTSPASGFVDLTPSKATSSISNTRSILPSQEGAIRDPLARTCIVSTSSPSSAPMTDKRSLLEEAAKMHIQHAYSPSNLASTCILAAAASDTDMRAYVPSERAEASAGGDAVATQVTDAAKDALHTAGTFGEQPQPEEIEDAAAAPSETMLIADNTSQGQAIKSDAEDVVEKTLVFPPGSRSDNKLEGMNEEPAATKDRSVNNIPTAQDLNEYRAPEHVALEAAKEEATATVEPEAKVCELVAESETAVPNTYPEHVDGETAAQSPDGASDAESKSEHECSIVGPIAEHSVSSNNTQLDDAANDDIDSVEKHLRTDTDVDHIQLMADAKVGEHVEGLLDWSKSLDFENRHPPSAPASVVAEDSEGALIPLSQEETLAQGNTEGVINLISDSEDDRDQDKENDVSLINAIPQINSDATLPSLADQDSLQISSRASRPRFSLVGPMAQNARQLLQGSAKSPSSTPLNGFASSDTSATEEIRSIGRQSRFFAPKRAKAVQSSTPQPTRPSPVRNRRSSLSSDVSMSSASAVSNHTSFDSIYRKRNPIFQKQHVRLVGSFNTVALQRRMDIAVRKIQATQSSKRRLILKPKHIYDLAVKSLTVREIIAADNRQKADAEGSLTSLIQKLERQKKDAQAVLPLPQVKLTERERLKREERAKAKRLRGVLGRKPLPQQLEVEQDRKATAVFSTRGRIADIPGASVDDKDVQKLRPGQWLNDEVINFYGNLILQRANDADKRRTEATAMAASKAASFDTPRGKTVSKNGKVKISRPYDQSLDAFWRVHFFSSFFWTNLKSRGFDGVKRWTRRIDIFSKDLILFPINLGNAHWVCGAINMRKHRFEYYDSLGHSNEAAFNLMHTYITEEAKDKKKKEIDLRGWKNLFGNEDSPQQENGFDCGVFAAQTLEQISRRDPHSPIPLAGPSITWKGESLDEGAGRLNINGGIEGEDDDDDYDEEYEWNFSQENMPYLRKRMVYEIFAKQLLD</sequence>
<feature type="region of interest" description="Disordered" evidence="5">
    <location>
        <begin position="1"/>
        <end position="40"/>
    </location>
</feature>
<dbReference type="GO" id="GO:0016926">
    <property type="term" value="P:protein desumoylation"/>
    <property type="evidence" value="ECO:0007669"/>
    <property type="project" value="TreeGrafter"/>
</dbReference>
<dbReference type="EMBL" id="HG529498">
    <property type="protein sequence ID" value="CDI51303.1"/>
    <property type="molecule type" value="Genomic_DNA"/>
</dbReference>
<evidence type="ECO:0000259" key="6">
    <source>
        <dbReference type="PROSITE" id="PS50600"/>
    </source>
</evidence>
<dbReference type="PROSITE" id="PS50600">
    <property type="entry name" value="ULP_PROTEASE"/>
    <property type="match status" value="1"/>
</dbReference>
<name>A0A077QY39_9BASI</name>
<dbReference type="GO" id="GO:0005634">
    <property type="term" value="C:nucleus"/>
    <property type="evidence" value="ECO:0007669"/>
    <property type="project" value="TreeGrafter"/>
</dbReference>
<evidence type="ECO:0000256" key="4">
    <source>
        <dbReference type="ARBA" id="ARBA00022807"/>
    </source>
</evidence>
<dbReference type="Gene3D" id="3.40.395.10">
    <property type="entry name" value="Adenoviral Proteinase, Chain A"/>
    <property type="match status" value="1"/>
</dbReference>
<dbReference type="GO" id="GO:0016929">
    <property type="term" value="F:deSUMOylase activity"/>
    <property type="evidence" value="ECO:0007669"/>
    <property type="project" value="TreeGrafter"/>
</dbReference>
<feature type="compositionally biased region" description="Low complexity" evidence="5">
    <location>
        <begin position="614"/>
        <end position="624"/>
    </location>
</feature>
<feature type="compositionally biased region" description="Low complexity" evidence="5">
    <location>
        <begin position="19"/>
        <end position="40"/>
    </location>
</feature>
<comment type="similarity">
    <text evidence="1">Belongs to the peptidase C48 family.</text>
</comment>
<organism evidence="7">
    <name type="scientific">Melanopsichium pennsylvanicum 4</name>
    <dbReference type="NCBI Taxonomy" id="1398559"/>
    <lineage>
        <taxon>Eukaryota</taxon>
        <taxon>Fungi</taxon>
        <taxon>Dikarya</taxon>
        <taxon>Basidiomycota</taxon>
        <taxon>Ustilaginomycotina</taxon>
        <taxon>Ustilaginomycetes</taxon>
        <taxon>Ustilaginales</taxon>
        <taxon>Ustilaginaceae</taxon>
        <taxon>Melanopsichium</taxon>
    </lineage>
</organism>
<dbReference type="PANTHER" id="PTHR12606:SF141">
    <property type="entry name" value="GH15225P-RELATED"/>
    <property type="match status" value="1"/>
</dbReference>
<feature type="region of interest" description="Disordered" evidence="5">
    <location>
        <begin position="276"/>
        <end position="303"/>
    </location>
</feature>
<dbReference type="InterPro" id="IPR038765">
    <property type="entry name" value="Papain-like_cys_pep_sf"/>
</dbReference>
<feature type="domain" description="Ubiquitin-like protease family profile" evidence="6">
    <location>
        <begin position="796"/>
        <end position="1003"/>
    </location>
</feature>
<dbReference type="Pfam" id="PF02902">
    <property type="entry name" value="Peptidase_C48"/>
    <property type="match status" value="1"/>
</dbReference>
<dbReference type="GO" id="GO:0006508">
    <property type="term" value="P:proteolysis"/>
    <property type="evidence" value="ECO:0007669"/>
    <property type="project" value="UniProtKB-KW"/>
</dbReference>
<evidence type="ECO:0000256" key="1">
    <source>
        <dbReference type="ARBA" id="ARBA00005234"/>
    </source>
</evidence>
<keyword evidence="4" id="KW-0788">Thiol protease</keyword>
<feature type="region of interest" description="Disordered" evidence="5">
    <location>
        <begin position="349"/>
        <end position="379"/>
    </location>
</feature>
<keyword evidence="2 7" id="KW-0645">Protease</keyword>
<dbReference type="AlphaFoldDB" id="A0A077QY39"/>
<accession>A0A077QY39</accession>
<dbReference type="SUPFAM" id="SSF54001">
    <property type="entry name" value="Cysteine proteinases"/>
    <property type="match status" value="1"/>
</dbReference>
<evidence type="ECO:0000256" key="5">
    <source>
        <dbReference type="SAM" id="MobiDB-lite"/>
    </source>
</evidence>
<evidence type="ECO:0000256" key="2">
    <source>
        <dbReference type="ARBA" id="ARBA00022670"/>
    </source>
</evidence>